<evidence type="ECO:0000256" key="10">
    <source>
        <dbReference type="ARBA" id="ARBA00023242"/>
    </source>
</evidence>
<keyword evidence="8" id="KW-0460">Magnesium</keyword>
<evidence type="ECO:0000256" key="2">
    <source>
        <dbReference type="ARBA" id="ARBA00001946"/>
    </source>
</evidence>
<evidence type="ECO:0000256" key="7">
    <source>
        <dbReference type="ARBA" id="ARBA00022801"/>
    </source>
</evidence>
<dbReference type="Pfam" id="PF03372">
    <property type="entry name" value="Exo_endo_phos"/>
    <property type="match status" value="1"/>
</dbReference>
<dbReference type="Gene3D" id="3.60.10.10">
    <property type="entry name" value="Endonuclease/exonuclease/phosphatase"/>
    <property type="match status" value="1"/>
</dbReference>
<dbReference type="InterPro" id="IPR051547">
    <property type="entry name" value="TDP2-like"/>
</dbReference>
<comment type="cofactor">
    <cofactor evidence="1">
        <name>Mn(2+)</name>
        <dbReference type="ChEBI" id="CHEBI:29035"/>
    </cofactor>
</comment>
<keyword evidence="10" id="KW-0539">Nucleus</keyword>
<feature type="compositionally biased region" description="Polar residues" evidence="11">
    <location>
        <begin position="52"/>
        <end position="63"/>
    </location>
</feature>
<dbReference type="GO" id="GO:0005737">
    <property type="term" value="C:cytoplasm"/>
    <property type="evidence" value="ECO:0007669"/>
    <property type="project" value="TreeGrafter"/>
</dbReference>
<keyword evidence="7" id="KW-0378">Hydrolase</keyword>
<feature type="region of interest" description="Disordered" evidence="11">
    <location>
        <begin position="198"/>
        <end position="219"/>
    </location>
</feature>
<gene>
    <name evidence="13" type="ORF">QBC33DRAFT_514794</name>
</gene>
<evidence type="ECO:0000256" key="8">
    <source>
        <dbReference type="ARBA" id="ARBA00022842"/>
    </source>
</evidence>
<reference evidence="13" key="1">
    <citation type="submission" date="2023-06" db="EMBL/GenBank/DDBJ databases">
        <title>Genome-scale phylogeny and comparative genomics of the fungal order Sordariales.</title>
        <authorList>
            <consortium name="Lawrence Berkeley National Laboratory"/>
            <person name="Hensen N."/>
            <person name="Bonometti L."/>
            <person name="Westerberg I."/>
            <person name="Brannstrom I.O."/>
            <person name="Guillou S."/>
            <person name="Cros-Aarteil S."/>
            <person name="Calhoun S."/>
            <person name="Haridas S."/>
            <person name="Kuo A."/>
            <person name="Mondo S."/>
            <person name="Pangilinan J."/>
            <person name="Riley R."/>
            <person name="Labutti K."/>
            <person name="Andreopoulos B."/>
            <person name="Lipzen A."/>
            <person name="Chen C."/>
            <person name="Yanf M."/>
            <person name="Daum C."/>
            <person name="Ng V."/>
            <person name="Clum A."/>
            <person name="Steindorff A."/>
            <person name="Ohm R."/>
            <person name="Martin F."/>
            <person name="Silar P."/>
            <person name="Natvig D."/>
            <person name="Lalanne C."/>
            <person name="Gautier V."/>
            <person name="Ament-Velasquez S.L."/>
            <person name="Kruys A."/>
            <person name="Hutchinson M.I."/>
            <person name="Powell A.J."/>
            <person name="Barry K."/>
            <person name="Miller A.N."/>
            <person name="Grigoriev I.V."/>
            <person name="Debuchy R."/>
            <person name="Gladieux P."/>
            <person name="Thoren M.H."/>
            <person name="Johannesson H."/>
        </authorList>
    </citation>
    <scope>NUCLEOTIDE SEQUENCE</scope>
    <source>
        <strain evidence="13">8032-3</strain>
    </source>
</reference>
<evidence type="ECO:0000313" key="13">
    <source>
        <dbReference type="EMBL" id="KAK1767888.1"/>
    </source>
</evidence>
<dbReference type="GO" id="GO:0006302">
    <property type="term" value="P:double-strand break repair"/>
    <property type="evidence" value="ECO:0007669"/>
    <property type="project" value="TreeGrafter"/>
</dbReference>
<comment type="subcellular location">
    <subcellularLocation>
        <location evidence="3">Nucleus</location>
        <location evidence="3">PML body</location>
    </subcellularLocation>
</comment>
<comment type="caution">
    <text evidence="13">The sequence shown here is derived from an EMBL/GenBank/DDBJ whole genome shotgun (WGS) entry which is preliminary data.</text>
</comment>
<dbReference type="GO" id="GO:0070260">
    <property type="term" value="F:5'-tyrosyl-DNA phosphodiesterase activity"/>
    <property type="evidence" value="ECO:0007669"/>
    <property type="project" value="TreeGrafter"/>
</dbReference>
<evidence type="ECO:0000256" key="6">
    <source>
        <dbReference type="ARBA" id="ARBA00022763"/>
    </source>
</evidence>
<evidence type="ECO:0000256" key="4">
    <source>
        <dbReference type="ARBA" id="ARBA00022722"/>
    </source>
</evidence>
<dbReference type="SUPFAM" id="SSF56219">
    <property type="entry name" value="DNase I-like"/>
    <property type="match status" value="1"/>
</dbReference>
<evidence type="ECO:0000256" key="5">
    <source>
        <dbReference type="ARBA" id="ARBA00022723"/>
    </source>
</evidence>
<dbReference type="PANTHER" id="PTHR15822:SF4">
    <property type="entry name" value="TYROSYL-DNA PHOSPHODIESTERASE 2"/>
    <property type="match status" value="1"/>
</dbReference>
<dbReference type="Proteomes" id="UP001244011">
    <property type="component" value="Unassembled WGS sequence"/>
</dbReference>
<keyword evidence="4" id="KW-0540">Nuclease</keyword>
<dbReference type="AlphaFoldDB" id="A0AAJ0C0G2"/>
<sequence>MAPPSSTHNQLFSQSQSTPLPDVMPDTEVTFQSWHEFDSSTQQWSRVDLDSPSASHTPEATHQSDSDDFNLVTWNVDAFSAIPAQRLSGIISHVLSLTPTPDIIFLQEVPAAGLSFLLNEPRIRESWFSSEADLTNWRGGLPFATTTLLSRSRFGYGGDDRSRSRRATLGAVWRVKYPSRFRRDALCCDVFVPASAASASAATPPPPSDTASSTTTAVPEPSRVRLINVHLDSLAYQPSLRPGQLSAAAAFLRSAGRGIVAGDFNPVLPEDETLVADVGLEDAWLVAAAAAGKEEEDPGFTWGVDGKAAFPPCRMDKIATLGGLRAREVRVMHPGSDVEVDSLNEDNLPVADSGFP</sequence>
<evidence type="ECO:0000256" key="3">
    <source>
        <dbReference type="ARBA" id="ARBA00004322"/>
    </source>
</evidence>
<dbReference type="RefSeq" id="XP_060284101.1">
    <property type="nucleotide sequence ID" value="XM_060426059.1"/>
</dbReference>
<dbReference type="InterPro" id="IPR036691">
    <property type="entry name" value="Endo/exonu/phosph_ase_sf"/>
</dbReference>
<accession>A0AAJ0C0G2</accession>
<feature type="region of interest" description="Disordered" evidence="11">
    <location>
        <begin position="45"/>
        <end position="66"/>
    </location>
</feature>
<comment type="cofactor">
    <cofactor evidence="2">
        <name>Mg(2+)</name>
        <dbReference type="ChEBI" id="CHEBI:18420"/>
    </cofactor>
</comment>
<dbReference type="GO" id="GO:0003697">
    <property type="term" value="F:single-stranded DNA binding"/>
    <property type="evidence" value="ECO:0007669"/>
    <property type="project" value="TreeGrafter"/>
</dbReference>
<evidence type="ECO:0000256" key="11">
    <source>
        <dbReference type="SAM" id="MobiDB-lite"/>
    </source>
</evidence>
<dbReference type="GO" id="GO:0046872">
    <property type="term" value="F:metal ion binding"/>
    <property type="evidence" value="ECO:0007669"/>
    <property type="project" value="UniProtKB-KW"/>
</dbReference>
<feature type="domain" description="Endonuclease/exonuclease/phosphatase" evidence="12">
    <location>
        <begin position="72"/>
        <end position="333"/>
    </location>
</feature>
<feature type="compositionally biased region" description="Polar residues" evidence="11">
    <location>
        <begin position="1"/>
        <end position="19"/>
    </location>
</feature>
<dbReference type="GeneID" id="85309246"/>
<keyword evidence="14" id="KW-1185">Reference proteome</keyword>
<keyword evidence="5" id="KW-0479">Metal-binding</keyword>
<feature type="region of interest" description="Disordered" evidence="11">
    <location>
        <begin position="1"/>
        <end position="25"/>
    </location>
</feature>
<name>A0AAJ0C0G2_9PEZI</name>
<evidence type="ECO:0000256" key="9">
    <source>
        <dbReference type="ARBA" id="ARBA00023204"/>
    </source>
</evidence>
<keyword evidence="6" id="KW-0227">DNA damage</keyword>
<organism evidence="13 14">
    <name type="scientific">Phialemonium atrogriseum</name>
    <dbReference type="NCBI Taxonomy" id="1093897"/>
    <lineage>
        <taxon>Eukaryota</taxon>
        <taxon>Fungi</taxon>
        <taxon>Dikarya</taxon>
        <taxon>Ascomycota</taxon>
        <taxon>Pezizomycotina</taxon>
        <taxon>Sordariomycetes</taxon>
        <taxon>Sordariomycetidae</taxon>
        <taxon>Cephalothecales</taxon>
        <taxon>Cephalothecaceae</taxon>
        <taxon>Phialemonium</taxon>
    </lineage>
</organism>
<protein>
    <recommendedName>
        <fullName evidence="12">Endonuclease/exonuclease/phosphatase domain-containing protein</fullName>
    </recommendedName>
</protein>
<keyword evidence="9" id="KW-0234">DNA repair</keyword>
<dbReference type="InterPro" id="IPR005135">
    <property type="entry name" value="Endo/exonuclease/phosphatase"/>
</dbReference>
<dbReference type="EMBL" id="MU839007">
    <property type="protein sequence ID" value="KAK1767888.1"/>
    <property type="molecule type" value="Genomic_DNA"/>
</dbReference>
<evidence type="ECO:0000259" key="12">
    <source>
        <dbReference type="Pfam" id="PF03372"/>
    </source>
</evidence>
<dbReference type="GO" id="GO:0004518">
    <property type="term" value="F:nuclease activity"/>
    <property type="evidence" value="ECO:0007669"/>
    <property type="project" value="UniProtKB-KW"/>
</dbReference>
<proteinExistence type="predicted"/>
<evidence type="ECO:0000256" key="1">
    <source>
        <dbReference type="ARBA" id="ARBA00001936"/>
    </source>
</evidence>
<evidence type="ECO:0000313" key="14">
    <source>
        <dbReference type="Proteomes" id="UP001244011"/>
    </source>
</evidence>
<dbReference type="PANTHER" id="PTHR15822">
    <property type="entry name" value="TRAF AND TNF RECEPTOR-ASSOCIATED PROTEIN"/>
    <property type="match status" value="1"/>
</dbReference>